<dbReference type="Proteomes" id="UP001064048">
    <property type="component" value="Chromosome 3"/>
</dbReference>
<accession>A0ACC0JV92</accession>
<dbReference type="EMBL" id="CM046103">
    <property type="protein sequence ID" value="KAI8427907.1"/>
    <property type="molecule type" value="Genomic_DNA"/>
</dbReference>
<proteinExistence type="predicted"/>
<protein>
    <submittedName>
        <fullName evidence="1">Uncharacterized protein</fullName>
    </submittedName>
</protein>
<name>A0ACC0JV92_CHOFU</name>
<evidence type="ECO:0000313" key="2">
    <source>
        <dbReference type="Proteomes" id="UP001064048"/>
    </source>
</evidence>
<gene>
    <name evidence="1" type="ORF">MSG28_002251</name>
</gene>
<reference evidence="1 2" key="1">
    <citation type="journal article" date="2022" name="Genome Biol. Evol.">
        <title>The Spruce Budworm Genome: Reconstructing the Evolutionary History of Antifreeze Proteins.</title>
        <authorList>
            <person name="Beliveau C."/>
            <person name="Gagne P."/>
            <person name="Picq S."/>
            <person name="Vernygora O."/>
            <person name="Keeling C.I."/>
            <person name="Pinkney K."/>
            <person name="Doucet D."/>
            <person name="Wen F."/>
            <person name="Johnston J.S."/>
            <person name="Maaroufi H."/>
            <person name="Boyle B."/>
            <person name="Laroche J."/>
            <person name="Dewar K."/>
            <person name="Juretic N."/>
            <person name="Blackburn G."/>
            <person name="Nisole A."/>
            <person name="Brunet B."/>
            <person name="Brandao M."/>
            <person name="Lumley L."/>
            <person name="Duan J."/>
            <person name="Quan G."/>
            <person name="Lucarotti C.J."/>
            <person name="Roe A.D."/>
            <person name="Sperling F.A.H."/>
            <person name="Levesque R.C."/>
            <person name="Cusson M."/>
        </authorList>
    </citation>
    <scope>NUCLEOTIDE SEQUENCE [LARGE SCALE GENOMIC DNA]</scope>
    <source>
        <strain evidence="1">Glfc:IPQL:Cfum</strain>
    </source>
</reference>
<evidence type="ECO:0000313" key="1">
    <source>
        <dbReference type="EMBL" id="KAI8427907.1"/>
    </source>
</evidence>
<organism evidence="1 2">
    <name type="scientific">Choristoneura fumiferana</name>
    <name type="common">Spruce budworm moth</name>
    <name type="synonym">Archips fumiferana</name>
    <dbReference type="NCBI Taxonomy" id="7141"/>
    <lineage>
        <taxon>Eukaryota</taxon>
        <taxon>Metazoa</taxon>
        <taxon>Ecdysozoa</taxon>
        <taxon>Arthropoda</taxon>
        <taxon>Hexapoda</taxon>
        <taxon>Insecta</taxon>
        <taxon>Pterygota</taxon>
        <taxon>Neoptera</taxon>
        <taxon>Endopterygota</taxon>
        <taxon>Lepidoptera</taxon>
        <taxon>Glossata</taxon>
        <taxon>Ditrysia</taxon>
        <taxon>Tortricoidea</taxon>
        <taxon>Tortricidae</taxon>
        <taxon>Tortricinae</taxon>
        <taxon>Choristoneura</taxon>
    </lineage>
</organism>
<sequence length="460" mass="53523">MTTEELSHLGSDPGAVKFGNFMNYYSFHSPEHRTNNLEKLMFPTPIENQPFLCLDIGCNTGELSKELYQYLNTTYPESHIQMLAIDIDPTLIQRAQESNEILDITFLTANIMSEANRKSIQEYLDLYQKKFFDVTLCFSVTMWIHLNNGDDGLLDFISYIKNISRCIIIEPQPWRCYRNAQRRLKKSGSTFSLYETLKIRSDVEFVIEKKVIEDTHIKVCDSMNGSWNRKIISFHKKNESHRKFSAPRHGSMGFYPKKRSRRHRGKVKAFPKDDPSKPVHLTAFIGYKAEINKKEIVEAVTIIETPPMVAVGAVGYIETPHGLRALLTVWAEHMSEDCRRRFYKNWYKCKKKAFTKSSKRWQDELGRKSIEKDFKKMIRYCTVVRLIAHTQMKLLKQRQKKAHIMEIQINGGTIEDKVKWAREHLEKPIPIDSVFAKDEMIDCIGVTKGKGYKGKFQTPA</sequence>
<keyword evidence="2" id="KW-1185">Reference proteome</keyword>
<comment type="caution">
    <text evidence="1">The sequence shown here is derived from an EMBL/GenBank/DDBJ whole genome shotgun (WGS) entry which is preliminary data.</text>
</comment>